<feature type="compositionally biased region" description="Basic and acidic residues" evidence="17">
    <location>
        <begin position="688"/>
        <end position="712"/>
    </location>
</feature>
<feature type="compositionally biased region" description="Basic and acidic residues" evidence="17">
    <location>
        <begin position="912"/>
        <end position="931"/>
    </location>
</feature>
<dbReference type="Proteomes" id="UP001497525">
    <property type="component" value="Unassembled WGS sequence"/>
</dbReference>
<dbReference type="GO" id="GO:0000781">
    <property type="term" value="C:chromosome, telomeric region"/>
    <property type="evidence" value="ECO:0007669"/>
    <property type="project" value="UniProtKB-SubCell"/>
</dbReference>
<evidence type="ECO:0000256" key="15">
    <source>
        <dbReference type="ARBA" id="ARBA00031106"/>
    </source>
</evidence>
<evidence type="ECO:0000256" key="4">
    <source>
        <dbReference type="ARBA" id="ARBA00022454"/>
    </source>
</evidence>
<keyword evidence="13" id="KW-0238">DNA-binding</keyword>
<feature type="compositionally biased region" description="Basic residues" evidence="17">
    <location>
        <begin position="1038"/>
        <end position="1048"/>
    </location>
</feature>
<dbReference type="SUPFAM" id="SSF57903">
    <property type="entry name" value="FYVE/PHD zinc finger"/>
    <property type="match status" value="1"/>
</dbReference>
<evidence type="ECO:0000256" key="7">
    <source>
        <dbReference type="ARBA" id="ARBA00022771"/>
    </source>
</evidence>
<name>A0AAV2SZE5_CALDB</name>
<dbReference type="Pfam" id="PF00176">
    <property type="entry name" value="SNF2-rel_dom"/>
    <property type="match status" value="1"/>
</dbReference>
<keyword evidence="4" id="KW-0158">Chromosome</keyword>
<feature type="region of interest" description="Disordered" evidence="17">
    <location>
        <begin position="2202"/>
        <end position="2223"/>
    </location>
</feature>
<feature type="domain" description="PHD-type" evidence="20">
    <location>
        <begin position="141"/>
        <end position="279"/>
    </location>
</feature>
<evidence type="ECO:0000256" key="12">
    <source>
        <dbReference type="ARBA" id="ARBA00022895"/>
    </source>
</evidence>
<accession>A0AAV2SZE5</accession>
<dbReference type="PROSITE" id="PS51533">
    <property type="entry name" value="ADD"/>
    <property type="match status" value="1"/>
</dbReference>
<feature type="compositionally biased region" description="Basic and acidic residues" evidence="17">
    <location>
        <begin position="1748"/>
        <end position="1757"/>
    </location>
</feature>
<feature type="compositionally biased region" description="Acidic residues" evidence="17">
    <location>
        <begin position="1728"/>
        <end position="1743"/>
    </location>
</feature>
<comment type="caution">
    <text evidence="21">The sequence shown here is derived from an EMBL/GenBank/DDBJ whole genome shotgun (WGS) entry which is preliminary data.</text>
</comment>
<evidence type="ECO:0000256" key="1">
    <source>
        <dbReference type="ARBA" id="ARBA00004123"/>
    </source>
</evidence>
<feature type="compositionally biased region" description="Low complexity" evidence="17">
    <location>
        <begin position="629"/>
        <end position="638"/>
    </location>
</feature>
<keyword evidence="11" id="KW-0067">ATP-binding</keyword>
<dbReference type="GO" id="GO:0004386">
    <property type="term" value="F:helicase activity"/>
    <property type="evidence" value="ECO:0007669"/>
    <property type="project" value="UniProtKB-KW"/>
</dbReference>
<keyword evidence="10" id="KW-0862">Zinc</keyword>
<feature type="compositionally biased region" description="Basic and acidic residues" evidence="17">
    <location>
        <begin position="1205"/>
        <end position="1218"/>
    </location>
</feature>
<organism evidence="21 22">
    <name type="scientific">Calicophoron daubneyi</name>
    <name type="common">Rumen fluke</name>
    <name type="synonym">Paramphistomum daubneyi</name>
    <dbReference type="NCBI Taxonomy" id="300641"/>
    <lineage>
        <taxon>Eukaryota</taxon>
        <taxon>Metazoa</taxon>
        <taxon>Spiralia</taxon>
        <taxon>Lophotrochozoa</taxon>
        <taxon>Platyhelminthes</taxon>
        <taxon>Trematoda</taxon>
        <taxon>Digenea</taxon>
        <taxon>Plagiorchiida</taxon>
        <taxon>Pronocephalata</taxon>
        <taxon>Paramphistomoidea</taxon>
        <taxon>Paramphistomidae</taxon>
        <taxon>Calicophoron</taxon>
    </lineage>
</organism>
<reference evidence="21" key="1">
    <citation type="submission" date="2024-06" db="EMBL/GenBank/DDBJ databases">
        <authorList>
            <person name="Liu X."/>
            <person name="Lenzi L."/>
            <person name="Haldenby T S."/>
            <person name="Uol C."/>
        </authorList>
    </citation>
    <scope>NUCLEOTIDE SEQUENCE</scope>
</reference>
<comment type="subcellular location">
    <subcellularLocation>
        <location evidence="2">Chromosome</location>
        <location evidence="2">Telomere</location>
    </subcellularLocation>
    <subcellularLocation>
        <location evidence="1">Nucleus</location>
    </subcellularLocation>
</comment>
<gene>
    <name evidence="21" type="ORF">CDAUBV1_LOCUS392</name>
</gene>
<dbReference type="GO" id="GO:0005524">
    <property type="term" value="F:ATP binding"/>
    <property type="evidence" value="ECO:0007669"/>
    <property type="project" value="UniProtKB-KW"/>
</dbReference>
<evidence type="ECO:0000256" key="5">
    <source>
        <dbReference type="ARBA" id="ARBA00022723"/>
    </source>
</evidence>
<keyword evidence="16" id="KW-0175">Coiled coil</keyword>
<dbReference type="GO" id="GO:0010468">
    <property type="term" value="P:regulation of gene expression"/>
    <property type="evidence" value="ECO:0007669"/>
    <property type="project" value="UniProtKB-ARBA"/>
</dbReference>
<feature type="compositionally biased region" description="Basic and acidic residues" evidence="17">
    <location>
        <begin position="602"/>
        <end position="611"/>
    </location>
</feature>
<feature type="compositionally biased region" description="Basic and acidic residues" evidence="17">
    <location>
        <begin position="891"/>
        <end position="905"/>
    </location>
</feature>
<feature type="compositionally biased region" description="Basic and acidic residues" evidence="17">
    <location>
        <begin position="828"/>
        <end position="845"/>
    </location>
</feature>
<feature type="region of interest" description="Disordered" evidence="17">
    <location>
        <begin position="1830"/>
        <end position="1850"/>
    </location>
</feature>
<feature type="region of interest" description="Disordered" evidence="17">
    <location>
        <begin position="274"/>
        <end position="331"/>
    </location>
</feature>
<feature type="region of interest" description="Disordered" evidence="17">
    <location>
        <begin position="527"/>
        <end position="566"/>
    </location>
</feature>
<feature type="compositionally biased region" description="Basic and acidic residues" evidence="17">
    <location>
        <begin position="1101"/>
        <end position="1111"/>
    </location>
</feature>
<dbReference type="InterPro" id="IPR001650">
    <property type="entry name" value="Helicase_C-like"/>
</dbReference>
<evidence type="ECO:0000256" key="3">
    <source>
        <dbReference type="ARBA" id="ARBA00007025"/>
    </source>
</evidence>
<evidence type="ECO:0000313" key="22">
    <source>
        <dbReference type="Proteomes" id="UP001497525"/>
    </source>
</evidence>
<evidence type="ECO:0000256" key="6">
    <source>
        <dbReference type="ARBA" id="ARBA00022741"/>
    </source>
</evidence>
<proteinExistence type="inferred from homology"/>
<dbReference type="PANTHER" id="PTHR45797">
    <property type="entry name" value="RAD54-LIKE"/>
    <property type="match status" value="1"/>
</dbReference>
<feature type="compositionally biased region" description="Polar residues" evidence="17">
    <location>
        <begin position="1701"/>
        <end position="1717"/>
    </location>
</feature>
<feature type="compositionally biased region" description="Basic and acidic residues" evidence="17">
    <location>
        <begin position="1836"/>
        <end position="1850"/>
    </location>
</feature>
<dbReference type="SUPFAM" id="SSF52540">
    <property type="entry name" value="P-loop containing nucleoside triphosphate hydrolases"/>
    <property type="match status" value="2"/>
</dbReference>
<dbReference type="Pfam" id="PF00271">
    <property type="entry name" value="Helicase_C"/>
    <property type="match status" value="1"/>
</dbReference>
<dbReference type="SMART" id="SM00487">
    <property type="entry name" value="DEXDc"/>
    <property type="match status" value="1"/>
</dbReference>
<feature type="compositionally biased region" description="Polar residues" evidence="17">
    <location>
        <begin position="49"/>
        <end position="77"/>
    </location>
</feature>
<dbReference type="InterPro" id="IPR038718">
    <property type="entry name" value="SNF2-like_sf"/>
</dbReference>
<feature type="domain" description="Helicase C-terminal" evidence="19">
    <location>
        <begin position="1779"/>
        <end position="1995"/>
    </location>
</feature>
<evidence type="ECO:0000256" key="10">
    <source>
        <dbReference type="ARBA" id="ARBA00022833"/>
    </source>
</evidence>
<dbReference type="PROSITE" id="PS51192">
    <property type="entry name" value="HELICASE_ATP_BIND_1"/>
    <property type="match status" value="1"/>
</dbReference>
<feature type="compositionally biased region" description="Polar residues" evidence="17">
    <location>
        <begin position="527"/>
        <end position="542"/>
    </location>
</feature>
<protein>
    <recommendedName>
        <fullName evidence="15">ATP-dependent helicase ATRX</fullName>
    </recommendedName>
</protein>
<evidence type="ECO:0000256" key="9">
    <source>
        <dbReference type="ARBA" id="ARBA00022806"/>
    </source>
</evidence>
<dbReference type="Gene3D" id="3.40.50.10810">
    <property type="entry name" value="Tandem AAA-ATPase domain"/>
    <property type="match status" value="1"/>
</dbReference>
<dbReference type="GO" id="GO:0005634">
    <property type="term" value="C:nucleus"/>
    <property type="evidence" value="ECO:0007669"/>
    <property type="project" value="UniProtKB-SubCell"/>
</dbReference>
<evidence type="ECO:0000256" key="13">
    <source>
        <dbReference type="ARBA" id="ARBA00023125"/>
    </source>
</evidence>
<keyword evidence="5" id="KW-0479">Metal-binding</keyword>
<comment type="similarity">
    <text evidence="3">Belongs to the SNF2/RAD54 helicase family.</text>
</comment>
<keyword evidence="9" id="KW-0347">Helicase</keyword>
<dbReference type="InterPro" id="IPR013083">
    <property type="entry name" value="Znf_RING/FYVE/PHD"/>
</dbReference>
<feature type="region of interest" description="Disordered" evidence="17">
    <location>
        <begin position="805"/>
        <end position="952"/>
    </location>
</feature>
<feature type="compositionally biased region" description="Low complexity" evidence="17">
    <location>
        <begin position="1082"/>
        <end position="1100"/>
    </location>
</feature>
<dbReference type="Gene3D" id="3.40.50.300">
    <property type="entry name" value="P-loop containing nucleotide triphosphate hydrolases"/>
    <property type="match status" value="1"/>
</dbReference>
<feature type="region of interest" description="Disordered" evidence="17">
    <location>
        <begin position="589"/>
        <end position="767"/>
    </location>
</feature>
<dbReference type="Gene3D" id="3.30.40.10">
    <property type="entry name" value="Zinc/RING finger domain, C3HC4 (zinc finger)"/>
    <property type="match status" value="1"/>
</dbReference>
<dbReference type="GO" id="GO:0008270">
    <property type="term" value="F:zinc ion binding"/>
    <property type="evidence" value="ECO:0007669"/>
    <property type="project" value="UniProtKB-KW"/>
</dbReference>
<feature type="coiled-coil region" evidence="16">
    <location>
        <begin position="441"/>
        <end position="468"/>
    </location>
</feature>
<evidence type="ECO:0000259" key="19">
    <source>
        <dbReference type="PROSITE" id="PS51194"/>
    </source>
</evidence>
<dbReference type="InterPro" id="IPR000330">
    <property type="entry name" value="SNF2_N"/>
</dbReference>
<dbReference type="InterPro" id="IPR044574">
    <property type="entry name" value="ARIP4-like"/>
</dbReference>
<evidence type="ECO:0000256" key="17">
    <source>
        <dbReference type="SAM" id="MobiDB-lite"/>
    </source>
</evidence>
<feature type="compositionally biased region" description="Basic residues" evidence="17">
    <location>
        <begin position="292"/>
        <end position="304"/>
    </location>
</feature>
<dbReference type="GO" id="GO:0016887">
    <property type="term" value="F:ATP hydrolysis activity"/>
    <property type="evidence" value="ECO:0007669"/>
    <property type="project" value="InterPro"/>
</dbReference>
<keyword evidence="8" id="KW-0378">Hydrolase</keyword>
<dbReference type="InterPro" id="IPR011011">
    <property type="entry name" value="Znf_FYVE_PHD"/>
</dbReference>
<feature type="compositionally biased region" description="Polar residues" evidence="17">
    <location>
        <begin position="746"/>
        <end position="767"/>
    </location>
</feature>
<evidence type="ECO:0000256" key="2">
    <source>
        <dbReference type="ARBA" id="ARBA00004574"/>
    </source>
</evidence>
<dbReference type="PROSITE" id="PS51194">
    <property type="entry name" value="HELICASE_CTER"/>
    <property type="match status" value="1"/>
</dbReference>
<feature type="region of interest" description="Disordered" evidence="17">
    <location>
        <begin position="1"/>
        <end position="93"/>
    </location>
</feature>
<evidence type="ECO:0000259" key="20">
    <source>
        <dbReference type="PROSITE" id="PS51533"/>
    </source>
</evidence>
<dbReference type="GO" id="GO:0003677">
    <property type="term" value="F:DNA binding"/>
    <property type="evidence" value="ECO:0007669"/>
    <property type="project" value="UniProtKB-KW"/>
</dbReference>
<dbReference type="InterPro" id="IPR049730">
    <property type="entry name" value="SNF2/RAD54-like_C"/>
</dbReference>
<feature type="compositionally biased region" description="Polar residues" evidence="17">
    <location>
        <begin position="1223"/>
        <end position="1232"/>
    </location>
</feature>
<dbReference type="SMART" id="SM00490">
    <property type="entry name" value="HELICc"/>
    <property type="match status" value="1"/>
</dbReference>
<keyword evidence="12" id="KW-0779">Telomere</keyword>
<dbReference type="InterPro" id="IPR041430">
    <property type="entry name" value="ADD_ATRX"/>
</dbReference>
<feature type="compositionally biased region" description="Basic residues" evidence="17">
    <location>
        <begin position="1063"/>
        <end position="1074"/>
    </location>
</feature>
<dbReference type="CDD" id="cd18793">
    <property type="entry name" value="SF2_C_SNF"/>
    <property type="match status" value="1"/>
</dbReference>
<feature type="compositionally biased region" description="Basic residues" evidence="17">
    <location>
        <begin position="1155"/>
        <end position="1165"/>
    </location>
</feature>
<evidence type="ECO:0000256" key="8">
    <source>
        <dbReference type="ARBA" id="ARBA00022801"/>
    </source>
</evidence>
<feature type="domain" description="Helicase ATP-binding" evidence="18">
    <location>
        <begin position="1342"/>
        <end position="1529"/>
    </location>
</feature>
<evidence type="ECO:0000259" key="18">
    <source>
        <dbReference type="PROSITE" id="PS51192"/>
    </source>
</evidence>
<dbReference type="PANTHER" id="PTHR45797:SF3">
    <property type="entry name" value="TRANSCRIPTIONAL REGULATOR ATRX HOMOLOG"/>
    <property type="match status" value="1"/>
</dbReference>
<keyword evidence="6" id="KW-0547">Nucleotide-binding</keyword>
<keyword evidence="14" id="KW-0539">Nucleus</keyword>
<dbReference type="InterPro" id="IPR014001">
    <property type="entry name" value="Helicase_ATP-bd"/>
</dbReference>
<sequence length="2223" mass="250093">MARRTLGHSTQSKIPKVKGSTAEKKQFATRINVDGESPTFDATEDQELGQASSESLTQNVTEPANKTQSSTEESPAPSNGAVPGDGASNRNSADMLKSPVIKFDVEGHAVLQDGTLVVEPVPVDPVAETVSKPAGHDRELKTPSLVDLTDVRCTVCALKLQPLLSPLAVHPVLKVIACKRCAKFYNRQEFLTDKFGKDENCRWCGDGGDLVCCDQCSNAFCKRCIKRNLGRSFLHNLESMSDDEIWKCFVCDPKPIEVLQQRCSELLSEVERLSANKKRRSERAHEAWRTRLSNHPRSLSHRSPKGTLESPPAPARGTVGEGSIDNPALPTLQNPLLLPNITNQSNGVNEVNNLLRVIGQTLSQLSSSTPPVNVTAPPNPSAPVCTSAPSLMTGGRPTNLPKPVFNFPTTTGTKLLHTDFDLCSSLEQISEVNEHNVSDAIKAARRCIETFSSDIRRLENQLSKASTSADLKRIARSFQSIFRFHLFARLGNISIRMREEAPRTIVPPSGLLKPIPADSRSIYSCLSQPAPQSTNPISIDLTSDSEETHRSPSKTKRLDSAVSLPQDTVQSSTAVGISATAAPKFLSSVVGSAKESKHKGRTKEFERRLDRLPNPLYKKVKSDVPSPPASSYTTSYRSIIDPINPPLPKTLDHPDSSQSDATEPIDITTNPASEDVHAPTSPITNHLDSSHETAELTDQVRTEKPVDGRSHEGEDDVDWEIDVSNFAQTESGTPDPIKQSHEQTEDSNPPDQESDRPNGTCSNMQTLTDVPLSGSAVVLEDIRSYIGDKSVVRLKGRGLKLNDVNVEETTTERDEQKSISPGSTPSDAELRDLESEVNSLERKISNFDSKITKTSKRTQPDSHPMDDSSDESDEDTENEVSSTPAKRRRRNLPDKSVEGRDEQPRSRRRVVSKSDEDSLSIEEDRGNEDKTTLSPPDHGDSAMVPESSVPVEDCPTLRSALLSSAEAEFDRNLKSREQLLQTSSDDSVDGECNPPKVVKCPRGVSECAMKKNKIDDEEEVNTEAEETENSSEEGPRRCSYRGVKRSLMRRVWSSSDEDLSQHPTRKTRKTKKNNRPVPRNPQANDSDSANSSSDNKQSSSKHSENEARSDLDDSVYTFDEDSASSEPVGVLHRRKRRDRSCSSFEPKTDLDSFKIKPKRGPKKLLGKPDISDGSDTSAEPRKRRSKRSGVRRVRHIRTASADEQSEGKSETEGESGKEEETDNLNQSQNSDTATDDKKGRKHIRKILDSRRVSSTTKSAEAEEEERRRRIAERQKAYNEWILQENVGTEVVTKKLLLEKAENETEVVEVHEEILKHLKPHQVEAVRFLWDCVIESVERHKDPANSNRSCGAILAHCMGLGKTLSLIAFVHTLFRKPDLLGIRSCLILCPVNTLLNWKHEWEMWLPEDETVNVYELASKVENKFRIDLLKHWHEDGGVMILGYDMFRNFVTNPQARIRSKPRREAVLQALLEPGPDIVVCDEGHVLKNDKSGLSKAVSRIRTLKRIILTGTPLQNNLTEYHAMVNFVKPNLLGSAKEFHNRFANPIKNGQHSNSTPADVQLMKRRAHVLYKTLDGCVQRKDYHALTKYLPPRYEYVIMCRLSEVQCNLYRIYLKVRSDHPNREAQGQNTEDGPVRRESLFADQQTLYRIWTHPFLLRSHETRNARKMLLMHDDDDEEEFINDSGSSTEESSSDSNSNPDSEQAASSSNQNKPTRSTCRMVTRSRGNDQENAENEVTDLEADQDAPTESRSPHSDTPDPWWYEHYEEEYDWRVDVGTKLDVLLRILKKCSDIGDKVIVFTQSLLSLDLLERFLGELGRQWLVSQGKIADEQALSDTDTEAHSDGGNRETAAKRTKRSDLFEYFSDIGFNTWVRGKDYERMDGTMSAVVRKELQHRFNSTRNTRLRLFLISTRAGGLGINLVSANRLILFDACWNPSMDIQSIFRSYRFGQTKPVYIYRLIAQGTMEEKIYDRQITKESLALRVVDEQQIDRHFSTADLQALFTFEPDVWDPIEAGNRPTPKLPKDHLLADMLSEYPNLIVSYHDHDSLLEHRADEGLTEEQRQEAWREYEEEKRLGISLAQHQRLMQQQLVFAQQQQQLKAFREQQQAEFNARPHLFPRQRFNYPYPFAPQQPGPTMAPPTMPFIPVPHDQFTNVESPYTELYNNIRTRILTSNPQLGVNAAQLERMVMDELVKILLDRASHPFPAPQPVPSGSGYMMGQPRPSV</sequence>
<feature type="compositionally biased region" description="Acidic residues" evidence="17">
    <location>
        <begin position="1015"/>
        <end position="1031"/>
    </location>
</feature>
<dbReference type="Pfam" id="PF17981">
    <property type="entry name" value="ADD_ATRX"/>
    <property type="match status" value="1"/>
</dbReference>
<feature type="region of interest" description="Disordered" evidence="17">
    <location>
        <begin position="1672"/>
        <end position="1757"/>
    </location>
</feature>
<dbReference type="CDD" id="cd11726">
    <property type="entry name" value="ADDz_ATRX"/>
    <property type="match status" value="1"/>
</dbReference>
<evidence type="ECO:0000256" key="14">
    <source>
        <dbReference type="ARBA" id="ARBA00023242"/>
    </source>
</evidence>
<evidence type="ECO:0000313" key="21">
    <source>
        <dbReference type="EMBL" id="CAL5129483.1"/>
    </source>
</evidence>
<feature type="compositionally biased region" description="Low complexity" evidence="17">
    <location>
        <begin position="1680"/>
        <end position="1700"/>
    </location>
</feature>
<feature type="compositionally biased region" description="Basic residues" evidence="17">
    <location>
        <begin position="1181"/>
        <end position="1197"/>
    </location>
</feature>
<keyword evidence="7" id="KW-0863">Zinc-finger</keyword>
<dbReference type="InterPro" id="IPR027417">
    <property type="entry name" value="P-loop_NTPase"/>
</dbReference>
<feature type="region of interest" description="Disordered" evidence="17">
    <location>
        <begin position="973"/>
        <end position="1266"/>
    </location>
</feature>
<dbReference type="InterPro" id="IPR025766">
    <property type="entry name" value="ADD"/>
</dbReference>
<feature type="compositionally biased region" description="Acidic residues" evidence="17">
    <location>
        <begin position="867"/>
        <end position="878"/>
    </location>
</feature>
<dbReference type="EMBL" id="CAXLJL010000002">
    <property type="protein sequence ID" value="CAL5129483.1"/>
    <property type="molecule type" value="Genomic_DNA"/>
</dbReference>
<evidence type="ECO:0000256" key="11">
    <source>
        <dbReference type="ARBA" id="ARBA00022840"/>
    </source>
</evidence>
<feature type="compositionally biased region" description="Polar residues" evidence="17">
    <location>
        <begin position="656"/>
        <end position="672"/>
    </location>
</feature>
<evidence type="ECO:0000256" key="16">
    <source>
        <dbReference type="SAM" id="Coils"/>
    </source>
</evidence>